<feature type="compositionally biased region" description="Basic residues" evidence="1">
    <location>
        <begin position="55"/>
        <end position="65"/>
    </location>
</feature>
<feature type="compositionally biased region" description="Polar residues" evidence="1">
    <location>
        <begin position="460"/>
        <end position="470"/>
    </location>
</feature>
<feature type="region of interest" description="Disordered" evidence="1">
    <location>
        <begin position="1"/>
        <end position="552"/>
    </location>
</feature>
<keyword evidence="2" id="KW-0812">Transmembrane</keyword>
<keyword evidence="2" id="KW-0472">Membrane</keyword>
<feature type="compositionally biased region" description="Basic and acidic residues" evidence="1">
    <location>
        <begin position="25"/>
        <end position="46"/>
    </location>
</feature>
<dbReference type="OrthoDB" id="3366868at2759"/>
<dbReference type="AlphaFoldDB" id="A0A316UWI3"/>
<feature type="compositionally biased region" description="Basic and acidic residues" evidence="1">
    <location>
        <begin position="538"/>
        <end position="552"/>
    </location>
</feature>
<gene>
    <name evidence="3" type="ORF">BDZ90DRAFT_273571</name>
</gene>
<feature type="compositionally biased region" description="Acidic residues" evidence="1">
    <location>
        <begin position="117"/>
        <end position="126"/>
    </location>
</feature>
<evidence type="ECO:0000313" key="3">
    <source>
        <dbReference type="EMBL" id="PWN29667.1"/>
    </source>
</evidence>
<evidence type="ECO:0000256" key="2">
    <source>
        <dbReference type="SAM" id="Phobius"/>
    </source>
</evidence>
<reference evidence="3 4" key="1">
    <citation type="journal article" date="2018" name="Mol. Biol. Evol.">
        <title>Broad Genomic Sampling Reveals a Smut Pathogenic Ancestry of the Fungal Clade Ustilaginomycotina.</title>
        <authorList>
            <person name="Kijpornyongpan T."/>
            <person name="Mondo S.J."/>
            <person name="Barry K."/>
            <person name="Sandor L."/>
            <person name="Lee J."/>
            <person name="Lipzen A."/>
            <person name="Pangilinan J."/>
            <person name="LaButti K."/>
            <person name="Hainaut M."/>
            <person name="Henrissat B."/>
            <person name="Grigoriev I.V."/>
            <person name="Spatafora J.W."/>
            <person name="Aime M.C."/>
        </authorList>
    </citation>
    <scope>NUCLEOTIDE SEQUENCE [LARGE SCALE GENOMIC DNA]</scope>
    <source>
        <strain evidence="3 4">MCA 5214</strain>
    </source>
</reference>
<feature type="compositionally biased region" description="Polar residues" evidence="1">
    <location>
        <begin position="294"/>
        <end position="303"/>
    </location>
</feature>
<feature type="compositionally biased region" description="Polar residues" evidence="1">
    <location>
        <begin position="9"/>
        <end position="24"/>
    </location>
</feature>
<feature type="compositionally biased region" description="Basic and acidic residues" evidence="1">
    <location>
        <begin position="343"/>
        <end position="352"/>
    </location>
</feature>
<accession>A0A316UWI3</accession>
<proteinExistence type="predicted"/>
<evidence type="ECO:0000256" key="1">
    <source>
        <dbReference type="SAM" id="MobiDB-lite"/>
    </source>
</evidence>
<dbReference type="EMBL" id="KZ819663">
    <property type="protein sequence ID" value="PWN29667.1"/>
    <property type="molecule type" value="Genomic_DNA"/>
</dbReference>
<dbReference type="RefSeq" id="XP_025364279.1">
    <property type="nucleotide sequence ID" value="XM_025508807.1"/>
</dbReference>
<sequence>MFQGHRVAGSSTSTASAFQPSNDQPQRESRIHSIYEKYLYDPKDLQSTDPVIRQLARKHSQRQQHNRMPSAAKKRQSAVGFAQGTKGDGPSSNANANGKPRNSTGSAYEGFGALMDEYSDSDDSDNEAPRPDRAGASQQRGAVRESWSARAQAVGERPPDSASQNPPTLKLLGLKSQREGGQPLGRPNNGPATLVSPSYQRERAPSPAFEMLSEVNEPRAQPVARHGINEQSVSEYGDGGSRVGSTIDFTGQGSDGFGGAPVVQSQVPPQSQSRQMQQQQPARGPVSPPRAVNNGLQPSSASNPRKALTAQLGLDTPLPSKPASPSNGPQGDYFSARGNGGNHEVELSRDDPFNTTPRSPQAAMVRGPPSSSSSFGASSPTEKTNPFGSGDSPPGRMLVAGPGPQGYGPRSPTSPMRPEAPLIAQQQGYNRGPPQPILRNGNDVSPMAMPRPQPAPGPGFSQQAPPQKRQSVFRRSMAFVTGGGGEPSWQQQQQQQQQQQGYQQGPGGNKRQSIFRRSMAFLSGKPAPAPAPAPEPLEENHAPPRNRGFDNEKEMISRRSQYLGGGHKGDEWDVNGAGANFWRRFNEAQRHANPNDKMEMTSRRYTEKAITRRKLSLWLSGLGGVLIIAAVIGIVIWREGKASNDNGNPGSINKGDFGGTHIMQRSEPTPVAAVVAARESVERDDNGDVWATARVVEERAHPLPRSTAVPQLSKRQIMRRHAQRHAIRDE</sequence>
<protein>
    <submittedName>
        <fullName evidence="3">Uncharacterized protein</fullName>
    </submittedName>
</protein>
<feature type="transmembrane region" description="Helical" evidence="2">
    <location>
        <begin position="615"/>
        <end position="637"/>
    </location>
</feature>
<organism evidence="3 4">
    <name type="scientific">Jaminaea rosea</name>
    <dbReference type="NCBI Taxonomy" id="1569628"/>
    <lineage>
        <taxon>Eukaryota</taxon>
        <taxon>Fungi</taxon>
        <taxon>Dikarya</taxon>
        <taxon>Basidiomycota</taxon>
        <taxon>Ustilaginomycotina</taxon>
        <taxon>Exobasidiomycetes</taxon>
        <taxon>Microstromatales</taxon>
        <taxon>Microstromatales incertae sedis</taxon>
        <taxon>Jaminaea</taxon>
    </lineage>
</organism>
<dbReference type="Proteomes" id="UP000245884">
    <property type="component" value="Unassembled WGS sequence"/>
</dbReference>
<feature type="compositionally biased region" description="Low complexity" evidence="1">
    <location>
        <begin position="261"/>
        <end position="281"/>
    </location>
</feature>
<evidence type="ECO:0000313" key="4">
    <source>
        <dbReference type="Proteomes" id="UP000245884"/>
    </source>
</evidence>
<name>A0A316UWI3_9BASI</name>
<feature type="compositionally biased region" description="Polar residues" evidence="1">
    <location>
        <begin position="90"/>
        <end position="106"/>
    </location>
</feature>
<feature type="region of interest" description="Disordered" evidence="1">
    <location>
        <begin position="701"/>
        <end position="730"/>
    </location>
</feature>
<feature type="compositionally biased region" description="Low complexity" evidence="1">
    <location>
        <begin position="368"/>
        <end position="380"/>
    </location>
</feature>
<feature type="compositionally biased region" description="Low complexity" evidence="1">
    <location>
        <begin position="487"/>
        <end position="503"/>
    </location>
</feature>
<feature type="compositionally biased region" description="Polar residues" evidence="1">
    <location>
        <begin position="243"/>
        <end position="252"/>
    </location>
</feature>
<keyword evidence="2" id="KW-1133">Transmembrane helix</keyword>
<dbReference type="GeneID" id="37030630"/>
<keyword evidence="4" id="KW-1185">Reference proteome</keyword>
<feature type="compositionally biased region" description="Basic residues" evidence="1">
    <location>
        <begin position="716"/>
        <end position="730"/>
    </location>
</feature>